<reference evidence="1" key="1">
    <citation type="submission" date="2022-04" db="EMBL/GenBank/DDBJ databases">
        <title>Chromosome-scale genome assembly of Holotrichia oblita Faldermann.</title>
        <authorList>
            <person name="Rongchong L."/>
        </authorList>
    </citation>
    <scope>NUCLEOTIDE SEQUENCE</scope>
    <source>
        <strain evidence="1">81SQS9</strain>
    </source>
</reference>
<gene>
    <name evidence="1" type="ORF">MML48_7g00018321</name>
</gene>
<keyword evidence="2" id="KW-1185">Reference proteome</keyword>
<comment type="caution">
    <text evidence="1">The sequence shown here is derived from an EMBL/GenBank/DDBJ whole genome shotgun (WGS) entry which is preliminary data.</text>
</comment>
<evidence type="ECO:0000313" key="1">
    <source>
        <dbReference type="EMBL" id="KAI4458822.1"/>
    </source>
</evidence>
<dbReference type="Proteomes" id="UP001056778">
    <property type="component" value="Chromosome 7"/>
</dbReference>
<dbReference type="EMBL" id="CM043021">
    <property type="protein sequence ID" value="KAI4458822.1"/>
    <property type="molecule type" value="Genomic_DNA"/>
</dbReference>
<protein>
    <submittedName>
        <fullName evidence="1">Metaxin related</fullName>
    </submittedName>
</protein>
<accession>A0ACB9SW96</accession>
<name>A0ACB9SW96_HOLOL</name>
<sequence>MSGMDNKMELTIWEGDYGLPSICPDCIYMMLYTRIAKVPIDYKHHNNPYWDMGESFPIFKHGGIYTSNIQLIIGYLRIKRYGTEFGLSSKQCSQSYAFSSLAENSLRPILEYVWWVDHRNYEEFTRPWFIKAMPMPVNYLYPRCRRQKANALLASLFSEYENQDLLSSFMFNMAEKCFTTLKVRLGSADYFYGAAPTSLDAMIYAYLAPLMKLPFPSNEIPRLLNTYKELVDFIKRIDAEYYPDLKREAKYAIGEKKDDNNNADASPLSIRAKLVALLFAVSAMLLYASTHKALPKLFIFY</sequence>
<proteinExistence type="predicted"/>
<evidence type="ECO:0000313" key="2">
    <source>
        <dbReference type="Proteomes" id="UP001056778"/>
    </source>
</evidence>
<organism evidence="1 2">
    <name type="scientific">Holotrichia oblita</name>
    <name type="common">Chafer beetle</name>
    <dbReference type="NCBI Taxonomy" id="644536"/>
    <lineage>
        <taxon>Eukaryota</taxon>
        <taxon>Metazoa</taxon>
        <taxon>Ecdysozoa</taxon>
        <taxon>Arthropoda</taxon>
        <taxon>Hexapoda</taxon>
        <taxon>Insecta</taxon>
        <taxon>Pterygota</taxon>
        <taxon>Neoptera</taxon>
        <taxon>Endopterygota</taxon>
        <taxon>Coleoptera</taxon>
        <taxon>Polyphaga</taxon>
        <taxon>Scarabaeiformia</taxon>
        <taxon>Scarabaeidae</taxon>
        <taxon>Melolonthinae</taxon>
        <taxon>Holotrichia</taxon>
    </lineage>
</organism>